<reference evidence="1 2" key="1">
    <citation type="journal article" date="2019" name="Int. J. Syst. Evol. Microbiol.">
        <title>Clostridium fermenticellae sp. nov., isolated from the mud in a fermentation cellar for the production of the Chinese liquor, baijiu.</title>
        <authorList>
            <person name="Xu P.X."/>
            <person name="Chai L.J."/>
            <person name="Qiu T."/>
            <person name="Zhang X.J."/>
            <person name="Lu Z.M."/>
            <person name="Xiao C."/>
            <person name="Wang S.T."/>
            <person name="Shen C.H."/>
            <person name="Shi J.S."/>
            <person name="Xu Z.H."/>
        </authorList>
    </citation>
    <scope>NUCLEOTIDE SEQUENCE [LARGE SCALE GENOMIC DNA]</scope>
    <source>
        <strain evidence="1 2">JN500901</strain>
    </source>
</reference>
<accession>A0A386H083</accession>
<organism evidence="1 2">
    <name type="scientific">Clostridium fermenticellae</name>
    <dbReference type="NCBI Taxonomy" id="2068654"/>
    <lineage>
        <taxon>Bacteria</taxon>
        <taxon>Bacillati</taxon>
        <taxon>Bacillota</taxon>
        <taxon>Clostridia</taxon>
        <taxon>Eubacteriales</taxon>
        <taxon>Clostridiaceae</taxon>
        <taxon>Clostridium</taxon>
    </lineage>
</organism>
<evidence type="ECO:0000313" key="2">
    <source>
        <dbReference type="Proteomes" id="UP000266301"/>
    </source>
</evidence>
<dbReference type="PANTHER" id="PTHR30032:SF8">
    <property type="entry name" value="GERMINATION-SPECIFIC N-ACETYLMURAMOYL-L-ALANINE AMIDASE"/>
    <property type="match status" value="1"/>
</dbReference>
<dbReference type="KEGG" id="cfer:D4Z93_00185"/>
<sequence>MYKKILIIIYTFVFIMSGLLVSGVRADSSLKIQRIWGSDRYITSSYVVEKGWESSNYAVLVNGENFPDALIASSLAKKFNAPILLTQSNSLSQNALFELNRLGTKDVFIVGGKAVISEDIEKYINMLGINTTRYSGIDRDETSVKVAGKIGTQNGIFIVSDDDFMDMISISPIAANLNMPIILVYNNEIPFSVQNFISDKYIPMTYVIGDKEVISDSVLDKFPNVKRITGNGAYERNANIINAFSNKLDFSSIFLAYSKEFSNVLSATSLAAISGNPIVLVGDTISCNAKKVIRSNHIENLNVLASDTMISESTVNEFINLINGSD</sequence>
<dbReference type="PANTHER" id="PTHR30032">
    <property type="entry name" value="N-ACETYLMURAMOYL-L-ALANINE AMIDASE-RELATED"/>
    <property type="match status" value="1"/>
</dbReference>
<proteinExistence type="predicted"/>
<dbReference type="Gene3D" id="3.40.50.12090">
    <property type="match status" value="2"/>
</dbReference>
<name>A0A386H083_9CLOT</name>
<dbReference type="AlphaFoldDB" id="A0A386H083"/>
<keyword evidence="2" id="KW-1185">Reference proteome</keyword>
<dbReference type="EMBL" id="CP032416">
    <property type="protein sequence ID" value="AYD39072.1"/>
    <property type="molecule type" value="Genomic_DNA"/>
</dbReference>
<dbReference type="InterPro" id="IPR051922">
    <property type="entry name" value="Bact_Sporulation_Assoc"/>
</dbReference>
<evidence type="ECO:0000313" key="1">
    <source>
        <dbReference type="EMBL" id="AYD39072.1"/>
    </source>
</evidence>
<dbReference type="InterPro" id="IPR007253">
    <property type="entry name" value="Cell_wall-bd_2"/>
</dbReference>
<gene>
    <name evidence="1" type="ORF">D4Z93_00185</name>
</gene>
<dbReference type="Proteomes" id="UP000266301">
    <property type="component" value="Chromosome"/>
</dbReference>
<dbReference type="Pfam" id="PF04122">
    <property type="entry name" value="CW_binding_2"/>
    <property type="match status" value="3"/>
</dbReference>
<protein>
    <submittedName>
        <fullName evidence="1">Cell wall-binding repeat-containing protein</fullName>
    </submittedName>
</protein>
<dbReference type="OrthoDB" id="3268660at2"/>